<dbReference type="Gene3D" id="3.20.20.70">
    <property type="entry name" value="Aldolase class I"/>
    <property type="match status" value="1"/>
</dbReference>
<feature type="binding site" evidence="3">
    <location>
        <position position="104"/>
    </location>
    <ligand>
        <name>Zn(2+)</name>
        <dbReference type="ChEBI" id="CHEBI:29105"/>
        <label>2</label>
    </ligand>
</feature>
<accession>A0A9D1LR82</accession>
<evidence type="ECO:0000313" key="5">
    <source>
        <dbReference type="Proteomes" id="UP000824123"/>
    </source>
</evidence>
<dbReference type="Pfam" id="PF01116">
    <property type="entry name" value="F_bP_aldolase"/>
    <property type="match status" value="1"/>
</dbReference>
<dbReference type="InterPro" id="IPR000771">
    <property type="entry name" value="FBA_II"/>
</dbReference>
<feature type="binding site" evidence="2">
    <location>
        <begin position="230"/>
        <end position="233"/>
    </location>
    <ligand>
        <name>dihydroxyacetone phosphate</name>
        <dbReference type="ChEBI" id="CHEBI:57642"/>
    </ligand>
</feature>
<dbReference type="AlphaFoldDB" id="A0A9D1LR82"/>
<dbReference type="PANTHER" id="PTHR30304">
    <property type="entry name" value="D-TAGATOSE-1,6-BISPHOSPHATE ALDOLASE"/>
    <property type="match status" value="1"/>
</dbReference>
<dbReference type="InterPro" id="IPR050246">
    <property type="entry name" value="Class_II_FBP_aldolase"/>
</dbReference>
<dbReference type="GO" id="GO:0016832">
    <property type="term" value="F:aldehyde-lyase activity"/>
    <property type="evidence" value="ECO:0007669"/>
    <property type="project" value="InterPro"/>
</dbReference>
<protein>
    <submittedName>
        <fullName evidence="4">Class II fructose-bisphosphate aldolase</fullName>
    </submittedName>
</protein>
<dbReference type="GO" id="GO:0008270">
    <property type="term" value="F:zinc ion binding"/>
    <property type="evidence" value="ECO:0007669"/>
    <property type="project" value="InterPro"/>
</dbReference>
<sequence length="284" mass="30003">MMFVSSREMLLEAQRGGYAVGAFNFENMEMLQAIVGAAEEMRAPIMLQTTPSTVKYASVELFAAMAREVAGRASVPVALHLDHGNSFELARAAAGAGYTSLMIDGSQLDFEANVALSRSVVDMVAEQGLNIPVEAELGTVGGKEDSTVAHGVAYTEPDKAAEFAERTGIASLAVAIGTAHGIYKGTPHLDIPRLAEIRKVVTIPLVLHGASGVPDDQVRACVANGICKVNYATELRIAYSNGVKAYLAEKPDTFDPKKYGTRGKEYVAAAVKARIEVLGSAGRA</sequence>
<dbReference type="NCBIfam" id="TIGR00167">
    <property type="entry name" value="cbbA"/>
    <property type="match status" value="1"/>
</dbReference>
<evidence type="ECO:0000313" key="4">
    <source>
        <dbReference type="EMBL" id="HIU46485.1"/>
    </source>
</evidence>
<dbReference type="PIRSF" id="PIRSF001359">
    <property type="entry name" value="F_bP_aldolase_II"/>
    <property type="match status" value="1"/>
</dbReference>
<dbReference type="CDD" id="cd00947">
    <property type="entry name" value="TBP_aldolase_IIB"/>
    <property type="match status" value="1"/>
</dbReference>
<dbReference type="SUPFAM" id="SSF51569">
    <property type="entry name" value="Aldolase"/>
    <property type="match status" value="1"/>
</dbReference>
<feature type="binding site" evidence="3">
    <location>
        <position position="136"/>
    </location>
    <ligand>
        <name>Zn(2+)</name>
        <dbReference type="ChEBI" id="CHEBI:29105"/>
        <label>2</label>
    </ligand>
</feature>
<feature type="binding site" evidence="2">
    <location>
        <begin position="209"/>
        <end position="211"/>
    </location>
    <ligand>
        <name>dihydroxyacetone phosphate</name>
        <dbReference type="ChEBI" id="CHEBI:57642"/>
    </ligand>
</feature>
<reference evidence="4" key="2">
    <citation type="journal article" date="2021" name="PeerJ">
        <title>Extensive microbial diversity within the chicken gut microbiome revealed by metagenomics and culture.</title>
        <authorList>
            <person name="Gilroy R."/>
            <person name="Ravi A."/>
            <person name="Getino M."/>
            <person name="Pursley I."/>
            <person name="Horton D.L."/>
            <person name="Alikhan N.F."/>
            <person name="Baker D."/>
            <person name="Gharbi K."/>
            <person name="Hall N."/>
            <person name="Watson M."/>
            <person name="Adriaenssens E.M."/>
            <person name="Foster-Nyarko E."/>
            <person name="Jarju S."/>
            <person name="Secka A."/>
            <person name="Antonio M."/>
            <person name="Oren A."/>
            <person name="Chaudhuri R.R."/>
            <person name="La Ragione R."/>
            <person name="Hildebrand F."/>
            <person name="Pallen M.J."/>
        </authorList>
    </citation>
    <scope>NUCLEOTIDE SEQUENCE</scope>
    <source>
        <strain evidence="4">ChiSxjej2B14-8506</strain>
    </source>
</reference>
<evidence type="ECO:0000256" key="1">
    <source>
        <dbReference type="PIRSR" id="PIRSR001359-1"/>
    </source>
</evidence>
<dbReference type="PROSITE" id="PS00806">
    <property type="entry name" value="ALDOLASE_CLASS_II_2"/>
    <property type="match status" value="1"/>
</dbReference>
<feature type="active site" description="Proton donor" evidence="1">
    <location>
        <position position="82"/>
    </location>
</feature>
<dbReference type="GO" id="GO:0005975">
    <property type="term" value="P:carbohydrate metabolic process"/>
    <property type="evidence" value="ECO:0007669"/>
    <property type="project" value="InterPro"/>
</dbReference>
<evidence type="ECO:0000256" key="3">
    <source>
        <dbReference type="PIRSR" id="PIRSR001359-3"/>
    </source>
</evidence>
<proteinExistence type="predicted"/>
<organism evidence="4 5">
    <name type="scientific">Candidatus Fimadaptatus faecigallinarum</name>
    <dbReference type="NCBI Taxonomy" id="2840814"/>
    <lineage>
        <taxon>Bacteria</taxon>
        <taxon>Bacillati</taxon>
        <taxon>Bacillota</taxon>
        <taxon>Clostridia</taxon>
        <taxon>Eubacteriales</taxon>
        <taxon>Candidatus Fimadaptatus</taxon>
    </lineage>
</organism>
<feature type="binding site" evidence="3">
    <location>
        <position position="208"/>
    </location>
    <ligand>
        <name>Zn(2+)</name>
        <dbReference type="ChEBI" id="CHEBI:29105"/>
        <label>1</label>
        <note>catalytic</note>
    </ligand>
</feature>
<dbReference type="InterPro" id="IPR013785">
    <property type="entry name" value="Aldolase_TIM"/>
</dbReference>
<comment type="caution">
    <text evidence="4">The sequence shown here is derived from an EMBL/GenBank/DDBJ whole genome shotgun (WGS) entry which is preliminary data.</text>
</comment>
<feature type="binding site" evidence="2">
    <location>
        <position position="181"/>
    </location>
    <ligand>
        <name>dihydroxyacetone phosphate</name>
        <dbReference type="ChEBI" id="CHEBI:57642"/>
    </ligand>
</feature>
<comment type="cofactor">
    <cofactor evidence="3">
        <name>Zn(2+)</name>
        <dbReference type="ChEBI" id="CHEBI:29105"/>
    </cofactor>
    <text evidence="3">Binds 2 Zn(2+) ions per subunit. One is catalytic and the other provides a structural contribution.</text>
</comment>
<dbReference type="PANTHER" id="PTHR30304:SF0">
    <property type="entry name" value="D-TAGATOSE-1,6-BISPHOSPHATE ALDOLASE SUBUNIT GATY-RELATED"/>
    <property type="match status" value="1"/>
</dbReference>
<gene>
    <name evidence="4" type="ORF">IAC59_04430</name>
</gene>
<keyword evidence="3" id="KW-0862">Zinc</keyword>
<feature type="binding site" evidence="3">
    <location>
        <position position="83"/>
    </location>
    <ligand>
        <name>Zn(2+)</name>
        <dbReference type="ChEBI" id="CHEBI:29105"/>
        <label>1</label>
        <note>catalytic</note>
    </ligand>
</feature>
<name>A0A9D1LR82_9FIRM</name>
<reference evidence="4" key="1">
    <citation type="submission" date="2020-10" db="EMBL/GenBank/DDBJ databases">
        <authorList>
            <person name="Gilroy R."/>
        </authorList>
    </citation>
    <scope>NUCLEOTIDE SEQUENCE</scope>
    <source>
        <strain evidence="4">ChiSxjej2B14-8506</strain>
    </source>
</reference>
<dbReference type="Proteomes" id="UP000824123">
    <property type="component" value="Unassembled WGS sequence"/>
</dbReference>
<feature type="binding site" evidence="3">
    <location>
        <position position="180"/>
    </location>
    <ligand>
        <name>Zn(2+)</name>
        <dbReference type="ChEBI" id="CHEBI:29105"/>
        <label>1</label>
        <note>catalytic</note>
    </ligand>
</feature>
<evidence type="ECO:0000256" key="2">
    <source>
        <dbReference type="PIRSR" id="PIRSR001359-2"/>
    </source>
</evidence>
<keyword evidence="3" id="KW-0479">Metal-binding</keyword>
<dbReference type="EMBL" id="DVNK01000030">
    <property type="protein sequence ID" value="HIU46485.1"/>
    <property type="molecule type" value="Genomic_DNA"/>
</dbReference>